<protein>
    <submittedName>
        <fullName evidence="3">Uncharacterized protein</fullName>
    </submittedName>
</protein>
<sequence length="553" mass="62879">MKLKSSWYSKSSSSSSKSKSTTAKANTNTNTTTKSTTNYIFVFCLLGIGYYLGCQHSLIIASTTQTSTSTTPQSTPQSTQSLPGLNSFASSSLSKRSSNANSASSFQLHEHITLIEDRSKFQKIMIPKVHKLLTEENIKKLKLKCPKEVRDNELQPYIDILINIQQNSSYYESAQNNSNTTNSTNCPVLFLYYYEGGTQMTKTWLEYYSNIKTKQCINFIVNKRTLENQINTTRLLKDQYGYNIIGSKSYVKQDKTISMSLGEIKKQYNDNVVVSVNDLDHLLVWFDNGGGEPPYDRNGTATKVKSKPYRYSTYTDIVMTYIYELLSTPGCPNEKNVHEKYVVPCTCLMHNNDVYESTVIDHTTGIKTPDRMIWSEYGITNRFHPTANFYLNRSQENSTVNSNGTSQFQNNYAYTIGTVYSNLKNYNYDMITHHKIGYKTHKIYARAIHVGIIHARSTNMIQSLVKYHHFLSNQHTNMFRSSSSIESINDALGCSIDNTQAIINNEKKCRKVKEFANILVIGHQKRSCLTAGQSSDYINEQHCISDMTCCLTY</sequence>
<keyword evidence="2" id="KW-0812">Transmembrane</keyword>
<feature type="region of interest" description="Disordered" evidence="1">
    <location>
        <begin position="67"/>
        <end position="93"/>
    </location>
</feature>
<feature type="region of interest" description="Disordered" evidence="1">
    <location>
        <begin position="1"/>
        <end position="29"/>
    </location>
</feature>
<reference evidence="3 4" key="1">
    <citation type="submission" date="2016-09" db="EMBL/GenBank/DDBJ databases">
        <title>Extensive genetic diversity and differential bi-allelic expression allows diatom success in the polar Southern Ocean.</title>
        <authorList>
            <consortium name="DOE Joint Genome Institute"/>
            <person name="Mock T."/>
            <person name="Otillar R.P."/>
            <person name="Strauss J."/>
            <person name="Dupont C."/>
            <person name="Frickenhaus S."/>
            <person name="Maumus F."/>
            <person name="Mcmullan M."/>
            <person name="Sanges R."/>
            <person name="Schmutz J."/>
            <person name="Toseland A."/>
            <person name="Valas R."/>
            <person name="Veluchamy A."/>
            <person name="Ward B.J."/>
            <person name="Allen A."/>
            <person name="Barry K."/>
            <person name="Falciatore A."/>
            <person name="Ferrante M."/>
            <person name="Fortunato A.E."/>
            <person name="Gloeckner G."/>
            <person name="Gruber A."/>
            <person name="Hipkin R."/>
            <person name="Janech M."/>
            <person name="Kroth P."/>
            <person name="Leese F."/>
            <person name="Lindquist E."/>
            <person name="Lyon B.R."/>
            <person name="Martin J."/>
            <person name="Mayer C."/>
            <person name="Parker M."/>
            <person name="Quesneville H."/>
            <person name="Raymond J."/>
            <person name="Uhlig C."/>
            <person name="Valentin K.U."/>
            <person name="Worden A.Z."/>
            <person name="Armbrust E.V."/>
            <person name="Bowler C."/>
            <person name="Green B."/>
            <person name="Moulton V."/>
            <person name="Van Oosterhout C."/>
            <person name="Grigoriev I."/>
        </authorList>
    </citation>
    <scope>NUCLEOTIDE SEQUENCE [LARGE SCALE GENOMIC DNA]</scope>
    <source>
        <strain evidence="3 4">CCMP1102</strain>
    </source>
</reference>
<evidence type="ECO:0000313" key="4">
    <source>
        <dbReference type="Proteomes" id="UP000095751"/>
    </source>
</evidence>
<organism evidence="3 4">
    <name type="scientific">Fragilariopsis cylindrus CCMP1102</name>
    <dbReference type="NCBI Taxonomy" id="635003"/>
    <lineage>
        <taxon>Eukaryota</taxon>
        <taxon>Sar</taxon>
        <taxon>Stramenopiles</taxon>
        <taxon>Ochrophyta</taxon>
        <taxon>Bacillariophyta</taxon>
        <taxon>Bacillariophyceae</taxon>
        <taxon>Bacillariophycidae</taxon>
        <taxon>Bacillariales</taxon>
        <taxon>Bacillariaceae</taxon>
        <taxon>Fragilariopsis</taxon>
    </lineage>
</organism>
<evidence type="ECO:0000256" key="1">
    <source>
        <dbReference type="SAM" id="MobiDB-lite"/>
    </source>
</evidence>
<feature type="compositionally biased region" description="Low complexity" evidence="1">
    <location>
        <begin position="9"/>
        <end position="29"/>
    </location>
</feature>
<evidence type="ECO:0000313" key="3">
    <source>
        <dbReference type="EMBL" id="OEU19091.1"/>
    </source>
</evidence>
<evidence type="ECO:0000256" key="2">
    <source>
        <dbReference type="SAM" id="Phobius"/>
    </source>
</evidence>
<dbReference type="KEGG" id="fcy:FRACYDRAFT_237384"/>
<dbReference type="InParanoid" id="A0A1E7FLQ5"/>
<gene>
    <name evidence="3" type="ORF">FRACYDRAFT_237384</name>
</gene>
<dbReference type="AlphaFoldDB" id="A0A1E7FLQ5"/>
<keyword evidence="4" id="KW-1185">Reference proteome</keyword>
<dbReference type="EMBL" id="KV784356">
    <property type="protein sequence ID" value="OEU19091.1"/>
    <property type="molecule type" value="Genomic_DNA"/>
</dbReference>
<accession>A0A1E7FLQ5</accession>
<keyword evidence="2" id="KW-1133">Transmembrane helix</keyword>
<dbReference type="OrthoDB" id="50749at2759"/>
<dbReference type="Proteomes" id="UP000095751">
    <property type="component" value="Unassembled WGS sequence"/>
</dbReference>
<feature type="transmembrane region" description="Helical" evidence="2">
    <location>
        <begin position="36"/>
        <end position="53"/>
    </location>
</feature>
<proteinExistence type="predicted"/>
<keyword evidence="2" id="KW-0472">Membrane</keyword>
<name>A0A1E7FLQ5_9STRA</name>